<evidence type="ECO:0000313" key="2">
    <source>
        <dbReference type="EMBL" id="RQM38436.1"/>
    </source>
</evidence>
<reference evidence="2 3" key="1">
    <citation type="submission" date="2018-10" db="EMBL/GenBank/DDBJ databases">
        <title>Draft genome sequence for the type isolate of Erwinia psidii, agent causal of bacterial blight in guava (Psidium guajava) and wilt and die-back of Eucalyptus spp.</title>
        <authorList>
            <person name="Hermenegildo P.S."/>
            <person name="Santos S.A."/>
            <person name="Guimaraes L.M.S."/>
            <person name="Vidigal P.M.P."/>
            <person name="Pereira I.C."/>
            <person name="Badel J.L."/>
            <person name="Alfenas-Zerbini P."/>
            <person name="Ferreira M.A.S.V."/>
            <person name="Alfenas A.C."/>
        </authorList>
    </citation>
    <scope>NUCLEOTIDE SEQUENCE [LARGE SCALE GENOMIC DNA]</scope>
    <source>
        <strain evidence="2 3">IBSBF 435</strain>
    </source>
</reference>
<gene>
    <name evidence="2" type="ORF">EB241_09405</name>
</gene>
<dbReference type="InterPro" id="IPR007607">
    <property type="entry name" value="BacA/B"/>
</dbReference>
<name>A0A3N6SL75_9GAMM</name>
<dbReference type="AlphaFoldDB" id="A0A3N6SL75"/>
<proteinExistence type="inferred from homology"/>
<dbReference type="PANTHER" id="PTHR35024">
    <property type="entry name" value="HYPOTHETICAL CYTOSOLIC PROTEIN"/>
    <property type="match status" value="1"/>
</dbReference>
<keyword evidence="3" id="KW-1185">Reference proteome</keyword>
<sequence length="181" mass="19739">MVAGMLSVAAFIIHILTNQDVIMFKKKPVDTTSLILANKGNSLSDEKKQTEFKTDESTVIAKNVCFEGNITSIGHVYIYGVLKGNINTEAGLIKIVSNGMVEGDIKCKKVIIDGELRGDCFSENMEITENGKVSGKITYHTLSIKHGGILSGQADPVLHNNEKNRITDISTEIQSVELQDI</sequence>
<dbReference type="PANTHER" id="PTHR35024:SF4">
    <property type="entry name" value="POLYMER-FORMING CYTOSKELETAL PROTEIN"/>
    <property type="match status" value="1"/>
</dbReference>
<dbReference type="EMBL" id="RHHM01000006">
    <property type="protein sequence ID" value="RQM38436.1"/>
    <property type="molecule type" value="Genomic_DNA"/>
</dbReference>
<comment type="similarity">
    <text evidence="1">Belongs to the bactofilin family.</text>
</comment>
<comment type="caution">
    <text evidence="2">The sequence shown here is derived from an EMBL/GenBank/DDBJ whole genome shotgun (WGS) entry which is preliminary data.</text>
</comment>
<organism evidence="2 3">
    <name type="scientific">Erwinia psidii</name>
    <dbReference type="NCBI Taxonomy" id="69224"/>
    <lineage>
        <taxon>Bacteria</taxon>
        <taxon>Pseudomonadati</taxon>
        <taxon>Pseudomonadota</taxon>
        <taxon>Gammaproteobacteria</taxon>
        <taxon>Enterobacterales</taxon>
        <taxon>Erwiniaceae</taxon>
        <taxon>Erwinia</taxon>
    </lineage>
</organism>
<evidence type="ECO:0000256" key="1">
    <source>
        <dbReference type="ARBA" id="ARBA00044755"/>
    </source>
</evidence>
<dbReference type="Proteomes" id="UP000279457">
    <property type="component" value="Unassembled WGS sequence"/>
</dbReference>
<protein>
    <submittedName>
        <fullName evidence="2">Polymer-forming cytoskeletal protein</fullName>
    </submittedName>
</protein>
<accession>A0A3N6SL75</accession>
<evidence type="ECO:0000313" key="3">
    <source>
        <dbReference type="Proteomes" id="UP000279457"/>
    </source>
</evidence>
<dbReference type="Pfam" id="PF04519">
    <property type="entry name" value="Bactofilin"/>
    <property type="match status" value="1"/>
</dbReference>